<organism evidence="2 3">
    <name type="scientific">Platanthera zijinensis</name>
    <dbReference type="NCBI Taxonomy" id="2320716"/>
    <lineage>
        <taxon>Eukaryota</taxon>
        <taxon>Viridiplantae</taxon>
        <taxon>Streptophyta</taxon>
        <taxon>Embryophyta</taxon>
        <taxon>Tracheophyta</taxon>
        <taxon>Spermatophyta</taxon>
        <taxon>Magnoliopsida</taxon>
        <taxon>Liliopsida</taxon>
        <taxon>Asparagales</taxon>
        <taxon>Orchidaceae</taxon>
        <taxon>Orchidoideae</taxon>
        <taxon>Orchideae</taxon>
        <taxon>Orchidinae</taxon>
        <taxon>Platanthera</taxon>
    </lineage>
</organism>
<accession>A0AAP0BBH9</accession>
<keyword evidence="3" id="KW-1185">Reference proteome</keyword>
<evidence type="ECO:0000313" key="3">
    <source>
        <dbReference type="Proteomes" id="UP001418222"/>
    </source>
</evidence>
<dbReference type="EMBL" id="JBBWWQ010000011">
    <property type="protein sequence ID" value="KAK8935214.1"/>
    <property type="molecule type" value="Genomic_DNA"/>
</dbReference>
<reference evidence="2 3" key="1">
    <citation type="journal article" date="2022" name="Nat. Plants">
        <title>Genomes of leafy and leafless Platanthera orchids illuminate the evolution of mycoheterotrophy.</title>
        <authorList>
            <person name="Li M.H."/>
            <person name="Liu K.W."/>
            <person name="Li Z."/>
            <person name="Lu H.C."/>
            <person name="Ye Q.L."/>
            <person name="Zhang D."/>
            <person name="Wang J.Y."/>
            <person name="Li Y.F."/>
            <person name="Zhong Z.M."/>
            <person name="Liu X."/>
            <person name="Yu X."/>
            <person name="Liu D.K."/>
            <person name="Tu X.D."/>
            <person name="Liu B."/>
            <person name="Hao Y."/>
            <person name="Liao X.Y."/>
            <person name="Jiang Y.T."/>
            <person name="Sun W.H."/>
            <person name="Chen J."/>
            <person name="Chen Y.Q."/>
            <person name="Ai Y."/>
            <person name="Zhai J.W."/>
            <person name="Wu S.S."/>
            <person name="Zhou Z."/>
            <person name="Hsiao Y.Y."/>
            <person name="Wu W.L."/>
            <person name="Chen Y.Y."/>
            <person name="Lin Y.F."/>
            <person name="Hsu J.L."/>
            <person name="Li C.Y."/>
            <person name="Wang Z.W."/>
            <person name="Zhao X."/>
            <person name="Zhong W.Y."/>
            <person name="Ma X.K."/>
            <person name="Ma L."/>
            <person name="Huang J."/>
            <person name="Chen G.Z."/>
            <person name="Huang M.Z."/>
            <person name="Huang L."/>
            <person name="Peng D.H."/>
            <person name="Luo Y.B."/>
            <person name="Zou S.Q."/>
            <person name="Chen S.P."/>
            <person name="Lan S."/>
            <person name="Tsai W.C."/>
            <person name="Van de Peer Y."/>
            <person name="Liu Z.J."/>
        </authorList>
    </citation>
    <scope>NUCLEOTIDE SEQUENCE [LARGE SCALE GENOMIC DNA]</scope>
    <source>
        <strain evidence="2">Lor287</strain>
    </source>
</reference>
<evidence type="ECO:0000313" key="2">
    <source>
        <dbReference type="EMBL" id="KAK8935214.1"/>
    </source>
</evidence>
<dbReference type="Proteomes" id="UP001418222">
    <property type="component" value="Unassembled WGS sequence"/>
</dbReference>
<sequence>MGGEPLELKSPIFERMVSSSNTEAINEDKSDKNTPDKNIKWLASLIEHELDFLISLGELAALRAKNIGHKNLIEKFDIKVFRALAFVLLEYFKDRIRNTLDDRSHNLLGSLSGCGLLDLNCDGNLEAVAPASMSSTRDVSFISSKRKRMWDGLQEPTTSSKKKRKSTNAVEIDMF</sequence>
<evidence type="ECO:0000256" key="1">
    <source>
        <dbReference type="SAM" id="MobiDB-lite"/>
    </source>
</evidence>
<dbReference type="PANTHER" id="PTHR48237:SF1">
    <property type="entry name" value="SPC97_SPC98 FAMILY OF SPINDLE POLE BODY (SBP) COMPONENT"/>
    <property type="match status" value="1"/>
</dbReference>
<protein>
    <submittedName>
        <fullName evidence="2">Uncharacterized protein</fullName>
    </submittedName>
</protein>
<name>A0AAP0BBH9_9ASPA</name>
<feature type="region of interest" description="Disordered" evidence="1">
    <location>
        <begin position="150"/>
        <end position="175"/>
    </location>
</feature>
<proteinExistence type="predicted"/>
<dbReference type="AlphaFoldDB" id="A0AAP0BBH9"/>
<comment type="caution">
    <text evidence="2">The sequence shown here is derived from an EMBL/GenBank/DDBJ whole genome shotgun (WGS) entry which is preliminary data.</text>
</comment>
<gene>
    <name evidence="2" type="ORF">KSP39_PZI013248</name>
</gene>
<dbReference type="PANTHER" id="PTHR48237">
    <property type="entry name" value="GAMMA-TUBULIN COMPLEX COMPONENT"/>
    <property type="match status" value="1"/>
</dbReference>